<comment type="similarity">
    <text evidence="1">Belongs to the p23/wos2 family.</text>
</comment>
<sequence length="188" mass="21044">MIRLFVSFHPEVKWGNMKKALWITIEIPDVKERELNVTEDGIKFKGTTSEGKTYAVSMDFYDKVNPSEMKEHESKRHIQLEIPKKTHELWPRAMKEKAKPQWLKSDFQHFQDEDDDSDTDMPGMGGMGGMGGMPGMGGDFGGADFSSLMSKMGNFNGNGGMPDLDGDDADGEDSDDEDLPDLEKTEKA</sequence>
<evidence type="ECO:0000259" key="3">
    <source>
        <dbReference type="PROSITE" id="PS51203"/>
    </source>
</evidence>
<feature type="compositionally biased region" description="Acidic residues" evidence="2">
    <location>
        <begin position="164"/>
        <end position="180"/>
    </location>
</feature>
<feature type="domain" description="CS" evidence="3">
    <location>
        <begin position="7"/>
        <end position="94"/>
    </location>
</feature>
<dbReference type="EMBL" id="JBJKFK010000294">
    <property type="protein sequence ID" value="KAL3318042.1"/>
    <property type="molecule type" value="Genomic_DNA"/>
</dbReference>
<dbReference type="FunFam" id="2.60.40.790:FF:000013">
    <property type="entry name" value="Very-long-chain (3R)-3-hydroxyacyl-CoA dehydratase"/>
    <property type="match status" value="1"/>
</dbReference>
<name>A0ABD2QFF9_9PLAT</name>
<dbReference type="PANTHER" id="PTHR22932:SF1">
    <property type="entry name" value="CO-CHAPERONE PROTEIN DAF-41"/>
    <property type="match status" value="1"/>
</dbReference>
<dbReference type="InterPro" id="IPR008978">
    <property type="entry name" value="HSP20-like_chaperone"/>
</dbReference>
<gene>
    <name evidence="4" type="primary">PTGES3</name>
    <name evidence="4" type="ORF">Ciccas_003291</name>
</gene>
<evidence type="ECO:0000256" key="2">
    <source>
        <dbReference type="SAM" id="MobiDB-lite"/>
    </source>
</evidence>
<protein>
    <submittedName>
        <fullName evidence="4">Prostaglandin E synthase 3 (Cytosolic)</fullName>
    </submittedName>
</protein>
<keyword evidence="5" id="KW-1185">Reference proteome</keyword>
<accession>A0ABD2QFF9</accession>
<reference evidence="4 5" key="1">
    <citation type="submission" date="2024-11" db="EMBL/GenBank/DDBJ databases">
        <title>Adaptive evolution of stress response genes in parasites aligns with host niche diversity.</title>
        <authorList>
            <person name="Hahn C."/>
            <person name="Resl P."/>
        </authorList>
    </citation>
    <scope>NUCLEOTIDE SEQUENCE [LARGE SCALE GENOMIC DNA]</scope>
    <source>
        <strain evidence="4">EGGRZ-B1_66</strain>
        <tissue evidence="4">Body</tissue>
    </source>
</reference>
<dbReference type="InterPro" id="IPR007052">
    <property type="entry name" value="CS_dom"/>
</dbReference>
<evidence type="ECO:0000313" key="4">
    <source>
        <dbReference type="EMBL" id="KAL3318042.1"/>
    </source>
</evidence>
<proteinExistence type="inferred from homology"/>
<evidence type="ECO:0000313" key="5">
    <source>
        <dbReference type="Proteomes" id="UP001626550"/>
    </source>
</evidence>
<dbReference type="SUPFAM" id="SSF49764">
    <property type="entry name" value="HSP20-like chaperones"/>
    <property type="match status" value="1"/>
</dbReference>
<comment type="caution">
    <text evidence="4">The sequence shown here is derived from an EMBL/GenBank/DDBJ whole genome shotgun (WGS) entry which is preliminary data.</text>
</comment>
<dbReference type="PROSITE" id="PS51203">
    <property type="entry name" value="CS"/>
    <property type="match status" value="1"/>
</dbReference>
<dbReference type="CDD" id="cd06465">
    <property type="entry name" value="p23_hB-ind1_like"/>
    <property type="match status" value="1"/>
</dbReference>
<organism evidence="4 5">
    <name type="scientific">Cichlidogyrus casuarinus</name>
    <dbReference type="NCBI Taxonomy" id="1844966"/>
    <lineage>
        <taxon>Eukaryota</taxon>
        <taxon>Metazoa</taxon>
        <taxon>Spiralia</taxon>
        <taxon>Lophotrochozoa</taxon>
        <taxon>Platyhelminthes</taxon>
        <taxon>Monogenea</taxon>
        <taxon>Monopisthocotylea</taxon>
        <taxon>Dactylogyridea</taxon>
        <taxon>Ancyrocephalidae</taxon>
        <taxon>Cichlidogyrus</taxon>
    </lineage>
</organism>
<feature type="region of interest" description="Disordered" evidence="2">
    <location>
        <begin position="111"/>
        <end position="188"/>
    </location>
</feature>
<dbReference type="Proteomes" id="UP001626550">
    <property type="component" value="Unassembled WGS sequence"/>
</dbReference>
<dbReference type="InterPro" id="IPR045250">
    <property type="entry name" value="p23-like"/>
</dbReference>
<feature type="compositionally biased region" description="Gly residues" evidence="2">
    <location>
        <begin position="123"/>
        <end position="141"/>
    </location>
</feature>
<evidence type="ECO:0000256" key="1">
    <source>
        <dbReference type="ARBA" id="ARBA00025733"/>
    </source>
</evidence>
<dbReference type="AlphaFoldDB" id="A0ABD2QFF9"/>
<dbReference type="Gene3D" id="2.60.40.790">
    <property type="match status" value="1"/>
</dbReference>
<dbReference type="PANTHER" id="PTHR22932">
    <property type="entry name" value="TELOMERASE-BINDING PROTEIN P23 HSP90 CO-CHAPERONE"/>
    <property type="match status" value="1"/>
</dbReference>